<name>A0ABS2T3H1_9BACI</name>
<proteinExistence type="inferred from homology"/>
<comment type="catalytic activity">
    <reaction evidence="1">
        <text>1,6-anhydro-N-acetyl-beta-muramate + ATP + H2O = N-acetyl-D-muramate 6-phosphate + ADP + H(+)</text>
        <dbReference type="Rhea" id="RHEA:24952"/>
        <dbReference type="ChEBI" id="CHEBI:15377"/>
        <dbReference type="ChEBI" id="CHEBI:15378"/>
        <dbReference type="ChEBI" id="CHEBI:30616"/>
        <dbReference type="ChEBI" id="CHEBI:58690"/>
        <dbReference type="ChEBI" id="CHEBI:58722"/>
        <dbReference type="ChEBI" id="CHEBI:456216"/>
        <dbReference type="EC" id="2.7.1.170"/>
    </reaction>
</comment>
<keyword evidence="3" id="KW-1185">Reference proteome</keyword>
<dbReference type="InterPro" id="IPR043129">
    <property type="entry name" value="ATPase_NBD"/>
</dbReference>
<sequence length="392" mass="42800">MTISLPLTKQSVLAVGLMSGTSMDGIDAALVRLTGSGEQTEVELIKYETLSFSEEFKQRIFDCCHPDTSKVDEICRLNVELGERFAEAVHHVVNTSGLQIKDLDFVSSHGQTLYHLPNELATLQIGELAVISHNTQTLTVGDFRPSDLAVGGQGAPLVPFVDQLLFRSADTDRILLNIGGMANVTVLPARNKGSSASEEILAFDTGPGNVLIDEMVRIGSNGKQTFDQDGRLALSGTVHKAWLEQLLKRDPFVSLPYPKSTGREFYNRQMAETLWEEGIFYSLSFADVVATITQFTVSTVTMNIHSLTNQFDIGEVFVGGGGVHNQFLMKRLQVDLNRPVFSMEKLNVSSDAKEAIAFAILGNEFLRQQPNNTPSATGAKKAVSMGKLALPF</sequence>
<dbReference type="EC" id="2.7.1.170" evidence="1"/>
<protein>
    <recommendedName>
        <fullName evidence="1">Anhydro-N-acetylmuramic acid kinase</fullName>
        <ecNumber evidence="1">2.7.1.170</ecNumber>
    </recommendedName>
    <alternativeName>
        <fullName evidence="1">AnhMurNAc kinase</fullName>
    </alternativeName>
</protein>
<dbReference type="Proteomes" id="UP001179280">
    <property type="component" value="Unassembled WGS sequence"/>
</dbReference>
<dbReference type="SUPFAM" id="SSF53067">
    <property type="entry name" value="Actin-like ATPase domain"/>
    <property type="match status" value="1"/>
</dbReference>
<keyword evidence="1" id="KW-0547">Nucleotide-binding</keyword>
<evidence type="ECO:0000313" key="2">
    <source>
        <dbReference type="EMBL" id="MBM7841269.1"/>
    </source>
</evidence>
<dbReference type="RefSeq" id="WP_239586887.1">
    <property type="nucleotide sequence ID" value="NZ_JAFBCV010000027.1"/>
</dbReference>
<reference evidence="2" key="1">
    <citation type="submission" date="2021-01" db="EMBL/GenBank/DDBJ databases">
        <title>Genomic Encyclopedia of Type Strains, Phase IV (KMG-IV): sequencing the most valuable type-strain genomes for metagenomic binning, comparative biology and taxonomic classification.</title>
        <authorList>
            <person name="Goeker M."/>
        </authorList>
    </citation>
    <scope>NUCLEOTIDE SEQUENCE</scope>
    <source>
        <strain evidence="2">DSM 21943</strain>
    </source>
</reference>
<keyword evidence="1" id="KW-0119">Carbohydrate metabolism</keyword>
<feature type="binding site" evidence="1">
    <location>
        <begin position="20"/>
        <end position="27"/>
    </location>
    <ligand>
        <name>ATP</name>
        <dbReference type="ChEBI" id="CHEBI:30616"/>
    </ligand>
</feature>
<comment type="pathway">
    <text evidence="1">Cell wall biogenesis; peptidoglycan recycling.</text>
</comment>
<dbReference type="Pfam" id="PF03702">
    <property type="entry name" value="AnmK"/>
    <property type="match status" value="1"/>
</dbReference>
<dbReference type="NCBIfam" id="NF007148">
    <property type="entry name" value="PRK09585.3-2"/>
    <property type="match status" value="1"/>
</dbReference>
<dbReference type="InterPro" id="IPR005338">
    <property type="entry name" value="Anhydro_N_Ac-Mur_kinase"/>
</dbReference>
<dbReference type="EMBL" id="JAFBCV010000027">
    <property type="protein sequence ID" value="MBM7841269.1"/>
    <property type="molecule type" value="Genomic_DNA"/>
</dbReference>
<dbReference type="CDD" id="cd24050">
    <property type="entry name" value="ASKHA_NBD_ANMK"/>
    <property type="match status" value="1"/>
</dbReference>
<organism evidence="2 3">
    <name type="scientific">Shouchella xiaoxiensis</name>
    <dbReference type="NCBI Taxonomy" id="766895"/>
    <lineage>
        <taxon>Bacteria</taxon>
        <taxon>Bacillati</taxon>
        <taxon>Bacillota</taxon>
        <taxon>Bacilli</taxon>
        <taxon>Bacillales</taxon>
        <taxon>Bacillaceae</taxon>
        <taxon>Shouchella</taxon>
    </lineage>
</organism>
<comment type="similarity">
    <text evidence="1">Belongs to the anhydro-N-acetylmuramic acid kinase family.</text>
</comment>
<keyword evidence="1" id="KW-0067">ATP-binding</keyword>
<evidence type="ECO:0000256" key="1">
    <source>
        <dbReference type="HAMAP-Rule" id="MF_01270"/>
    </source>
</evidence>
<gene>
    <name evidence="1" type="primary">anmK</name>
    <name evidence="2" type="ORF">JOC54_004572</name>
</gene>
<comment type="pathway">
    <text evidence="1">Amino-sugar metabolism; 1,6-anhydro-N-acetylmuramate degradation.</text>
</comment>
<keyword evidence="1 2" id="KW-0418">Kinase</keyword>
<keyword evidence="1 2" id="KW-0808">Transferase</keyword>
<dbReference type="PANTHER" id="PTHR30605:SF0">
    <property type="entry name" value="ANHYDRO-N-ACETYLMURAMIC ACID KINASE"/>
    <property type="match status" value="1"/>
</dbReference>
<dbReference type="Gene3D" id="3.30.420.40">
    <property type="match status" value="2"/>
</dbReference>
<comment type="function">
    <text evidence="1">Catalyzes the specific phosphorylation of 1,6-anhydro-N-acetylmuramic acid (anhMurNAc) with the simultaneous cleavage of the 1,6-anhydro ring, generating MurNAc-6-P. Is required for the utilization of anhMurNAc either imported from the medium or derived from its own cell wall murein, and thus plays a role in cell wall recycling.</text>
</comment>
<dbReference type="HAMAP" id="MF_01270">
    <property type="entry name" value="AnhMurNAc_kinase"/>
    <property type="match status" value="1"/>
</dbReference>
<comment type="caution">
    <text evidence="2">The sequence shown here is derived from an EMBL/GenBank/DDBJ whole genome shotgun (WGS) entry which is preliminary data.</text>
</comment>
<dbReference type="GO" id="GO:0016301">
    <property type="term" value="F:kinase activity"/>
    <property type="evidence" value="ECO:0007669"/>
    <property type="project" value="UniProtKB-KW"/>
</dbReference>
<dbReference type="PANTHER" id="PTHR30605">
    <property type="entry name" value="ANHYDRO-N-ACETYLMURAMIC ACID KINASE"/>
    <property type="match status" value="1"/>
</dbReference>
<accession>A0ABS2T3H1</accession>
<evidence type="ECO:0000313" key="3">
    <source>
        <dbReference type="Proteomes" id="UP001179280"/>
    </source>
</evidence>